<gene>
    <name evidence="1" type="ORF">FVW59_16055</name>
</gene>
<comment type="caution">
    <text evidence="1">The sequence shown here is derived from an EMBL/GenBank/DDBJ whole genome shotgun (WGS) entry which is preliminary data.</text>
</comment>
<dbReference type="Proteomes" id="UP000321933">
    <property type="component" value="Unassembled WGS sequence"/>
</dbReference>
<keyword evidence="2" id="KW-1185">Reference proteome</keyword>
<evidence type="ECO:0000313" key="1">
    <source>
        <dbReference type="EMBL" id="TXS90110.1"/>
    </source>
</evidence>
<dbReference type="EMBL" id="VRYZ01000007">
    <property type="protein sequence ID" value="TXS90110.1"/>
    <property type="molecule type" value="Genomic_DNA"/>
</dbReference>
<reference evidence="1 2" key="1">
    <citation type="submission" date="2019-08" db="EMBL/GenBank/DDBJ databases">
        <title>Parahaliea maris sp. nov., isolated from the surface seawater.</title>
        <authorList>
            <person name="Liu Y."/>
        </authorList>
    </citation>
    <scope>NUCLEOTIDE SEQUENCE [LARGE SCALE GENOMIC DNA]</scope>
    <source>
        <strain evidence="1 2">S2-26</strain>
    </source>
</reference>
<organism evidence="1 2">
    <name type="scientific">Parahaliea aestuarii</name>
    <dbReference type="NCBI Taxonomy" id="1852021"/>
    <lineage>
        <taxon>Bacteria</taxon>
        <taxon>Pseudomonadati</taxon>
        <taxon>Pseudomonadota</taxon>
        <taxon>Gammaproteobacteria</taxon>
        <taxon>Cellvibrionales</taxon>
        <taxon>Halieaceae</taxon>
        <taxon>Parahaliea</taxon>
    </lineage>
</organism>
<dbReference type="OrthoDB" id="5728350at2"/>
<name>A0A5C8ZR25_9GAMM</name>
<accession>A0A5C8ZR25</accession>
<protein>
    <submittedName>
        <fullName evidence="1">Uncharacterized protein</fullName>
    </submittedName>
</protein>
<dbReference type="RefSeq" id="WP_148065372.1">
    <property type="nucleotide sequence ID" value="NZ_VRYZ01000007.1"/>
</dbReference>
<sequence length="238" mass="26392">MACQDCLERQLNFWWGGKMKTSFLVKSGQMIVGAALCATSLQALSAGPSSDNESNYGAATSQVHQVTHSLATNATYTSNAGYKWGRSTEAKTPAAHWARQAASQGESYKWGQNSEAKQLGFSNTESTAYSWGTESFADQSGYKWSIRSSADQAGYKWSIRSYADQAGYKWSIRSSADQAGYKWSIRSFADQAGYKWSIRSYADQAGYKWSIRSFADQAGYKWSIRTSADQAGYKWSIR</sequence>
<proteinExistence type="predicted"/>
<dbReference type="AlphaFoldDB" id="A0A5C8ZR25"/>
<evidence type="ECO:0000313" key="2">
    <source>
        <dbReference type="Proteomes" id="UP000321933"/>
    </source>
</evidence>